<evidence type="ECO:0000313" key="15">
    <source>
        <dbReference type="Proteomes" id="UP000058636"/>
    </source>
</evidence>
<evidence type="ECO:0000256" key="6">
    <source>
        <dbReference type="ARBA" id="ARBA00022691"/>
    </source>
</evidence>
<comment type="caution">
    <text evidence="14">The sequence shown here is derived from an EMBL/GenBank/DDBJ whole genome shotgun (WGS) entry which is preliminary data.</text>
</comment>
<dbReference type="InterPro" id="IPR003699">
    <property type="entry name" value="QueA"/>
</dbReference>
<keyword evidence="6 13" id="KW-0949">S-adenosyl-L-methionine</keyword>
<dbReference type="AlphaFoldDB" id="A0A117L2N7"/>
<keyword evidence="14" id="KW-0413">Isomerase</keyword>
<dbReference type="PANTHER" id="PTHR30307">
    <property type="entry name" value="S-ADENOSYLMETHIONINE:TRNA RIBOSYLTRANSFERASE-ISOMERASE"/>
    <property type="match status" value="1"/>
</dbReference>
<dbReference type="PATRIC" id="fig|93930.3.peg.612"/>
<dbReference type="Proteomes" id="UP000058636">
    <property type="component" value="Unassembled WGS sequence"/>
</dbReference>
<dbReference type="GO" id="GO:0051075">
    <property type="term" value="F:S-adenosylmethionine:tRNA ribosyltransferase-isomerase activity"/>
    <property type="evidence" value="ECO:0007669"/>
    <property type="project" value="UniProtKB-EC"/>
</dbReference>
<dbReference type="GO" id="GO:0008616">
    <property type="term" value="P:tRNA queuosine(34) biosynthetic process"/>
    <property type="evidence" value="ECO:0007669"/>
    <property type="project" value="UniProtKB-UniRule"/>
</dbReference>
<keyword evidence="5 13" id="KW-0808">Transferase</keyword>
<comment type="subunit">
    <text evidence="3 13">Monomer.</text>
</comment>
<protein>
    <recommendedName>
        <fullName evidence="11 13">S-adenosylmethionine:tRNA ribosyltransferase-isomerase</fullName>
        <ecNumber evidence="10 13">2.4.99.17</ecNumber>
    </recommendedName>
    <alternativeName>
        <fullName evidence="12 13">Queuosine biosynthesis protein QueA</fullName>
    </alternativeName>
</protein>
<evidence type="ECO:0000256" key="11">
    <source>
        <dbReference type="ARBA" id="ARBA00069325"/>
    </source>
</evidence>
<dbReference type="SUPFAM" id="SSF111337">
    <property type="entry name" value="QueA-like"/>
    <property type="match status" value="1"/>
</dbReference>
<sequence>MKVSEFDYELPSELIAQEPVEPRDASRLMVLHRKTQRIEHRIFREIIEYLEPGDLLVLNVSKVIPARLYARKKTGASIEILLIERLEEGIWKCLVRPGQKVKKGTELVIDEDLSAVCLGRGEDGTRILKFQPQDDRLIFEKGRTPLPPYIKNEVPLERYQTVYAKEEGSVAAPTAGLHFTPELIEKLKKKGVQFAEVVLHVGIGTFRPVKVEEVEKHKMHEEFYQVTKETIKKLRETRERGNRIVAVGTTTVRTLETIARLPEQEEYVGKTDLFIYPPFEFKLVDALITNFHLPRSTLLMLVAAFAGKDFVMEAYREAVKRRYRFFSFGDAMLIL</sequence>
<proteinExistence type="inferred from homology"/>
<dbReference type="Pfam" id="PF02547">
    <property type="entry name" value="Queuosine_synth"/>
    <property type="match status" value="1"/>
</dbReference>
<evidence type="ECO:0000256" key="12">
    <source>
        <dbReference type="ARBA" id="ARBA00076160"/>
    </source>
</evidence>
<dbReference type="EMBL" id="LGFG01000181">
    <property type="protein sequence ID" value="KUK22360.1"/>
    <property type="molecule type" value="Genomic_DNA"/>
</dbReference>
<dbReference type="FunFam" id="2.40.10.240:FF:000002">
    <property type="entry name" value="S-adenosylmethionine:tRNA ribosyltransferase-isomerase"/>
    <property type="match status" value="1"/>
</dbReference>
<comment type="subcellular location">
    <subcellularLocation>
        <location evidence="1 13">Cytoplasm</location>
    </subcellularLocation>
</comment>
<evidence type="ECO:0000256" key="7">
    <source>
        <dbReference type="ARBA" id="ARBA00022785"/>
    </source>
</evidence>
<dbReference type="HAMAP" id="MF_00113">
    <property type="entry name" value="QueA"/>
    <property type="match status" value="1"/>
</dbReference>
<evidence type="ECO:0000313" key="14">
    <source>
        <dbReference type="EMBL" id="KUK22360.1"/>
    </source>
</evidence>
<evidence type="ECO:0000256" key="9">
    <source>
        <dbReference type="ARBA" id="ARBA00061210"/>
    </source>
</evidence>
<evidence type="ECO:0000256" key="4">
    <source>
        <dbReference type="ARBA" id="ARBA00022490"/>
    </source>
</evidence>
<evidence type="ECO:0000256" key="5">
    <source>
        <dbReference type="ARBA" id="ARBA00022679"/>
    </source>
</evidence>
<evidence type="ECO:0000256" key="13">
    <source>
        <dbReference type="HAMAP-Rule" id="MF_00113"/>
    </source>
</evidence>
<evidence type="ECO:0000256" key="1">
    <source>
        <dbReference type="ARBA" id="ARBA00004496"/>
    </source>
</evidence>
<dbReference type="UniPathway" id="UPA00392"/>
<dbReference type="InterPro" id="IPR042118">
    <property type="entry name" value="QueA_dom1"/>
</dbReference>
<evidence type="ECO:0000256" key="3">
    <source>
        <dbReference type="ARBA" id="ARBA00011245"/>
    </source>
</evidence>
<dbReference type="NCBIfam" id="NF001140">
    <property type="entry name" value="PRK00147.1"/>
    <property type="match status" value="1"/>
</dbReference>
<dbReference type="InterPro" id="IPR036100">
    <property type="entry name" value="QueA_sf"/>
</dbReference>
<keyword evidence="4 13" id="KW-0963">Cytoplasm</keyword>
<dbReference type="GO" id="GO:0005737">
    <property type="term" value="C:cytoplasm"/>
    <property type="evidence" value="ECO:0007669"/>
    <property type="project" value="UniProtKB-SubCell"/>
</dbReference>
<evidence type="ECO:0000256" key="10">
    <source>
        <dbReference type="ARBA" id="ARBA00066503"/>
    </source>
</evidence>
<comment type="catalytic activity">
    <reaction evidence="8 13">
        <text>7-aminomethyl-7-carbaguanosine(34) in tRNA + S-adenosyl-L-methionine = epoxyqueuosine(34) in tRNA + adenine + L-methionine + 2 H(+)</text>
        <dbReference type="Rhea" id="RHEA:32155"/>
        <dbReference type="Rhea" id="RHEA-COMP:10342"/>
        <dbReference type="Rhea" id="RHEA-COMP:18582"/>
        <dbReference type="ChEBI" id="CHEBI:15378"/>
        <dbReference type="ChEBI" id="CHEBI:16708"/>
        <dbReference type="ChEBI" id="CHEBI:57844"/>
        <dbReference type="ChEBI" id="CHEBI:59789"/>
        <dbReference type="ChEBI" id="CHEBI:82833"/>
        <dbReference type="ChEBI" id="CHEBI:194443"/>
        <dbReference type="EC" id="2.4.99.17"/>
    </reaction>
</comment>
<name>A0A117L2N7_9THEM</name>
<comment type="pathway">
    <text evidence="2 13">tRNA modification; tRNA-queuosine biosynthesis.</text>
</comment>
<evidence type="ECO:0000256" key="8">
    <source>
        <dbReference type="ARBA" id="ARBA00052751"/>
    </source>
</evidence>
<dbReference type="FunFam" id="3.40.1780.10:FF:000001">
    <property type="entry name" value="S-adenosylmethionine:tRNA ribosyltransferase-isomerase"/>
    <property type="match status" value="1"/>
</dbReference>
<dbReference type="InterPro" id="IPR042119">
    <property type="entry name" value="QueA_dom2"/>
</dbReference>
<dbReference type="Gene3D" id="3.40.1780.10">
    <property type="entry name" value="QueA-like"/>
    <property type="match status" value="1"/>
</dbReference>
<dbReference type="OMA" id="YSYGDGM"/>
<comment type="function">
    <text evidence="13">Transfers and isomerizes the ribose moiety from AdoMet to the 7-aminomethyl group of 7-deazaguanine (preQ1-tRNA) to give epoxyqueuosine (oQ-tRNA).</text>
</comment>
<reference evidence="14 15" key="1">
    <citation type="journal article" date="2015" name="MBio">
        <title>Genome-Resolved Metagenomic Analysis Reveals Roles for Candidate Phyla and Other Microbial Community Members in Biogeochemical Transformations in Oil Reservoirs.</title>
        <authorList>
            <person name="Hu P."/>
            <person name="Tom L."/>
            <person name="Singh A."/>
            <person name="Thomas B.C."/>
            <person name="Baker B.J."/>
            <person name="Piceno Y.M."/>
            <person name="Andersen G.L."/>
            <person name="Banfield J.F."/>
        </authorList>
    </citation>
    <scope>NUCLEOTIDE SEQUENCE [LARGE SCALE GENOMIC DNA]</scope>
    <source>
        <strain evidence="14">46_26</strain>
    </source>
</reference>
<dbReference type="PANTHER" id="PTHR30307:SF0">
    <property type="entry name" value="S-ADENOSYLMETHIONINE:TRNA RIBOSYLTRANSFERASE-ISOMERASE"/>
    <property type="match status" value="1"/>
</dbReference>
<dbReference type="RefSeq" id="WP_011943008.1">
    <property type="nucleotide sequence ID" value="NZ_DAITJQ010000003.1"/>
</dbReference>
<gene>
    <name evidence="13" type="primary">queA</name>
    <name evidence="14" type="ORF">XD57_1542</name>
</gene>
<dbReference type="Gene3D" id="2.40.10.240">
    <property type="entry name" value="QueA-like"/>
    <property type="match status" value="1"/>
</dbReference>
<dbReference type="EC" id="2.4.99.17" evidence="10 13"/>
<evidence type="ECO:0000256" key="2">
    <source>
        <dbReference type="ARBA" id="ARBA00004691"/>
    </source>
</evidence>
<dbReference type="NCBIfam" id="TIGR00113">
    <property type="entry name" value="queA"/>
    <property type="match status" value="1"/>
</dbReference>
<accession>A0A117L2N7</accession>
<comment type="similarity">
    <text evidence="9 13">Belongs to the QueA family.</text>
</comment>
<keyword evidence="7 13" id="KW-0671">Queuosine biosynthesis</keyword>
<organism evidence="14 15">
    <name type="scientific">Thermotoga petrophila</name>
    <dbReference type="NCBI Taxonomy" id="93929"/>
    <lineage>
        <taxon>Bacteria</taxon>
        <taxon>Thermotogati</taxon>
        <taxon>Thermotogota</taxon>
        <taxon>Thermotogae</taxon>
        <taxon>Thermotogales</taxon>
        <taxon>Thermotogaceae</taxon>
        <taxon>Thermotoga</taxon>
    </lineage>
</organism>